<protein>
    <submittedName>
        <fullName evidence="1">Uncharacterized protein</fullName>
    </submittedName>
</protein>
<name>A0A1K1QP21_9FLAO</name>
<proteinExistence type="predicted"/>
<evidence type="ECO:0000313" key="1">
    <source>
        <dbReference type="EMBL" id="SFW61444.1"/>
    </source>
</evidence>
<keyword evidence="2" id="KW-1185">Reference proteome</keyword>
<organism evidence="1 2">
    <name type="scientific">Sinomicrobium oceani</name>
    <dbReference type="NCBI Taxonomy" id="1150368"/>
    <lineage>
        <taxon>Bacteria</taxon>
        <taxon>Pseudomonadati</taxon>
        <taxon>Bacteroidota</taxon>
        <taxon>Flavobacteriia</taxon>
        <taxon>Flavobacteriales</taxon>
        <taxon>Flavobacteriaceae</taxon>
        <taxon>Sinomicrobium</taxon>
    </lineage>
</organism>
<dbReference type="Proteomes" id="UP000182248">
    <property type="component" value="Unassembled WGS sequence"/>
</dbReference>
<gene>
    <name evidence="1" type="ORF">SAMN02927921_02720</name>
</gene>
<evidence type="ECO:0000313" key="2">
    <source>
        <dbReference type="Proteomes" id="UP000182248"/>
    </source>
</evidence>
<reference evidence="1 2" key="1">
    <citation type="submission" date="2016-11" db="EMBL/GenBank/DDBJ databases">
        <authorList>
            <person name="Jaros S."/>
            <person name="Januszkiewicz K."/>
            <person name="Wedrychowicz H."/>
        </authorList>
    </citation>
    <scope>NUCLEOTIDE SEQUENCE [LARGE SCALE GENOMIC DNA]</scope>
    <source>
        <strain evidence="1 2">CGMCC 1.12145</strain>
    </source>
</reference>
<accession>A0A1K1QP21</accession>
<dbReference type="STRING" id="1150368.SAMN02927921_02720"/>
<dbReference type="AlphaFoldDB" id="A0A1K1QP21"/>
<dbReference type="EMBL" id="FPJE01000014">
    <property type="protein sequence ID" value="SFW61444.1"/>
    <property type="molecule type" value="Genomic_DNA"/>
</dbReference>
<sequence>MIFFEGGTGLTWVPELEVHPYGRRGVRRTTGRIAETGSLRKTEVNMLWVFCIFLSKK</sequence>